<feature type="non-terminal residue" evidence="1">
    <location>
        <position position="55"/>
    </location>
</feature>
<accession>A0A5N6XHI7</accession>
<proteinExistence type="predicted"/>
<evidence type="ECO:0000313" key="1">
    <source>
        <dbReference type="EMBL" id="KAE8332233.1"/>
    </source>
</evidence>
<sequence>MTILGKKKHSATIYLLENSRCVDAYATALQTVYRAWPSNLMQYLIDYVIVAPVSM</sequence>
<gene>
    <name evidence="1" type="ORF">BDV39DRAFT_167488</name>
</gene>
<protein>
    <submittedName>
        <fullName evidence="1">Uncharacterized protein</fullName>
    </submittedName>
</protein>
<dbReference type="Proteomes" id="UP000325945">
    <property type="component" value="Unassembled WGS sequence"/>
</dbReference>
<organism evidence="1 2">
    <name type="scientific">Aspergillus sergii</name>
    <dbReference type="NCBI Taxonomy" id="1034303"/>
    <lineage>
        <taxon>Eukaryota</taxon>
        <taxon>Fungi</taxon>
        <taxon>Dikarya</taxon>
        <taxon>Ascomycota</taxon>
        <taxon>Pezizomycotina</taxon>
        <taxon>Eurotiomycetes</taxon>
        <taxon>Eurotiomycetidae</taxon>
        <taxon>Eurotiales</taxon>
        <taxon>Aspergillaceae</taxon>
        <taxon>Aspergillus</taxon>
        <taxon>Aspergillus subgen. Circumdati</taxon>
    </lineage>
</organism>
<keyword evidence="2" id="KW-1185">Reference proteome</keyword>
<reference evidence="2" key="1">
    <citation type="submission" date="2019-04" db="EMBL/GenBank/DDBJ databases">
        <title>Friends and foes A comparative genomics studyof 23 Aspergillus species from section Flavi.</title>
        <authorList>
            <consortium name="DOE Joint Genome Institute"/>
            <person name="Kjaerbolling I."/>
            <person name="Vesth T."/>
            <person name="Frisvad J.C."/>
            <person name="Nybo J.L."/>
            <person name="Theobald S."/>
            <person name="Kildgaard S."/>
            <person name="Isbrandt T."/>
            <person name="Kuo A."/>
            <person name="Sato A."/>
            <person name="Lyhne E.K."/>
            <person name="Kogle M.E."/>
            <person name="Wiebenga A."/>
            <person name="Kun R.S."/>
            <person name="Lubbers R.J."/>
            <person name="Makela M.R."/>
            <person name="Barry K."/>
            <person name="Chovatia M."/>
            <person name="Clum A."/>
            <person name="Daum C."/>
            <person name="Haridas S."/>
            <person name="He G."/>
            <person name="LaButti K."/>
            <person name="Lipzen A."/>
            <person name="Mondo S."/>
            <person name="Riley R."/>
            <person name="Salamov A."/>
            <person name="Simmons B.A."/>
            <person name="Magnuson J.K."/>
            <person name="Henrissat B."/>
            <person name="Mortensen U.H."/>
            <person name="Larsen T.O."/>
            <person name="Devries R.P."/>
            <person name="Grigoriev I.V."/>
            <person name="Machida M."/>
            <person name="Baker S.E."/>
            <person name="Andersen M.R."/>
        </authorList>
    </citation>
    <scope>NUCLEOTIDE SEQUENCE [LARGE SCALE GENOMIC DNA]</scope>
    <source>
        <strain evidence="2">CBS 130017</strain>
    </source>
</reference>
<evidence type="ECO:0000313" key="2">
    <source>
        <dbReference type="Proteomes" id="UP000325945"/>
    </source>
</evidence>
<name>A0A5N6XHI7_9EURO</name>
<dbReference type="EMBL" id="ML741766">
    <property type="protein sequence ID" value="KAE8332233.1"/>
    <property type="molecule type" value="Genomic_DNA"/>
</dbReference>
<dbReference type="AlphaFoldDB" id="A0A5N6XHI7"/>